<dbReference type="Gene3D" id="2.70.150.10">
    <property type="entry name" value="Calcium-transporting ATPase, cytoplasmic transduction domain A"/>
    <property type="match status" value="1"/>
</dbReference>
<keyword evidence="16" id="KW-1185">Reference proteome</keyword>
<dbReference type="Pfam" id="PF00690">
    <property type="entry name" value="Cation_ATPase_N"/>
    <property type="match status" value="1"/>
</dbReference>
<dbReference type="Gene3D" id="3.40.50.1000">
    <property type="entry name" value="HAD superfamily/HAD-like"/>
    <property type="match status" value="1"/>
</dbReference>
<dbReference type="Pfam" id="PF00122">
    <property type="entry name" value="E1-E2_ATPase"/>
    <property type="match status" value="1"/>
</dbReference>
<keyword evidence="6 12" id="KW-0547">Nucleotide-binding</keyword>
<feature type="transmembrane region" description="Helical" evidence="12">
    <location>
        <begin position="360"/>
        <end position="387"/>
    </location>
</feature>
<dbReference type="EMBL" id="MIGC01000423">
    <property type="protein sequence ID" value="PHJ25091.1"/>
    <property type="molecule type" value="Genomic_DNA"/>
</dbReference>
<keyword evidence="10 12" id="KW-1133">Transmembrane helix</keyword>
<feature type="transmembrane region" description="Helical" evidence="12">
    <location>
        <begin position="923"/>
        <end position="949"/>
    </location>
</feature>
<dbReference type="InterPro" id="IPR004014">
    <property type="entry name" value="ATPase_P-typ_cation-transptr_N"/>
</dbReference>
<evidence type="ECO:0000313" key="15">
    <source>
        <dbReference type="EMBL" id="PHJ25091.1"/>
    </source>
</evidence>
<dbReference type="PROSITE" id="PS00154">
    <property type="entry name" value="ATPASE_E1_E2"/>
    <property type="match status" value="1"/>
</dbReference>
<dbReference type="GO" id="GO:0005524">
    <property type="term" value="F:ATP binding"/>
    <property type="evidence" value="ECO:0007669"/>
    <property type="project" value="UniProtKB-UniRule"/>
</dbReference>
<evidence type="ECO:0000256" key="3">
    <source>
        <dbReference type="ARBA" id="ARBA00022553"/>
    </source>
</evidence>
<dbReference type="AlphaFoldDB" id="A0A2C6KM33"/>
<feature type="domain" description="Cation-transporting P-type ATPase N-terminal" evidence="14">
    <location>
        <begin position="94"/>
        <end position="162"/>
    </location>
</feature>
<evidence type="ECO:0000256" key="12">
    <source>
        <dbReference type="RuleBase" id="RU362083"/>
    </source>
</evidence>
<feature type="compositionally biased region" description="Basic and acidic residues" evidence="13">
    <location>
        <begin position="1059"/>
        <end position="1079"/>
    </location>
</feature>
<dbReference type="InterPro" id="IPR006534">
    <property type="entry name" value="P-type_ATPase_IIIA"/>
</dbReference>
<dbReference type="InterPro" id="IPR023299">
    <property type="entry name" value="ATPase_P-typ_cyto_dom_N"/>
</dbReference>
<evidence type="ECO:0000256" key="10">
    <source>
        <dbReference type="ARBA" id="ARBA00022989"/>
    </source>
</evidence>
<keyword evidence="7 12" id="KW-0067">ATP-binding</keyword>
<proteinExistence type="inferred from homology"/>
<dbReference type="SUPFAM" id="SSF81660">
    <property type="entry name" value="Metal cation-transporting ATPase, ATP-binding domain N"/>
    <property type="match status" value="1"/>
</dbReference>
<feature type="compositionally biased region" description="Basic and acidic residues" evidence="13">
    <location>
        <begin position="1024"/>
        <end position="1051"/>
    </location>
</feature>
<feature type="transmembrane region" description="Helical" evidence="12">
    <location>
        <begin position="142"/>
        <end position="162"/>
    </location>
</feature>
<dbReference type="GO" id="GO:0005886">
    <property type="term" value="C:plasma membrane"/>
    <property type="evidence" value="ECO:0007669"/>
    <property type="project" value="UniProtKB-SubCell"/>
</dbReference>
<feature type="compositionally biased region" description="Basic and acidic residues" evidence="13">
    <location>
        <begin position="1"/>
        <end position="27"/>
    </location>
</feature>
<gene>
    <name evidence="15" type="ORF">CSUI_001057</name>
</gene>
<accession>A0A2C6KM33</accession>
<evidence type="ECO:0000256" key="9">
    <source>
        <dbReference type="ARBA" id="ARBA00022967"/>
    </source>
</evidence>
<dbReference type="InterPro" id="IPR044492">
    <property type="entry name" value="P_typ_ATPase_HD_dom"/>
</dbReference>
<dbReference type="GO" id="GO:0120029">
    <property type="term" value="P:proton export across plasma membrane"/>
    <property type="evidence" value="ECO:0007669"/>
    <property type="project" value="UniProtKB-UniRule"/>
</dbReference>
<evidence type="ECO:0000256" key="11">
    <source>
        <dbReference type="ARBA" id="ARBA00023136"/>
    </source>
</evidence>
<dbReference type="InterPro" id="IPR023298">
    <property type="entry name" value="ATPase_P-typ_TM_dom_sf"/>
</dbReference>
<sequence>MSGKPSTRERQVSRRDTHTPGKEEKESTPAGSDPKYHPVPLDESHDAPNSAAKETGDAHAADRAAGLSPAPSPTAQESGQDAQKEKQIEAEVDKLGESKVTHVDINLNGLTSEQVAELREKYGWNEVKPKQVPEWFKVLKKYLSLVPMLLIVAALFSAIVVEDGVRDWFSFALLVFLDNCMVWADYLGERSAHNAIAAVEKLGAPVCKVKRDGEWKTLEVRELVPGDIVSEKGGVIIPADGIFATNDATITVDESALTGESVPIRKHPGADMLSGSVVDKGEGEMQVTKTGNDSFYGKTLSLLARAEHRGHLQTVLHRTQIFITLVAACCALFLFFWQSFHPDWKKLIPKDRYVIALKRAFILIASVIPAAMPVVTTTVLSVGALIITKQKAAVSRLSAIEEAAGVVVLFSDKTGTLTLNHLSLYQKELEIEPGYDEKTLLLYASLCSDTRDPEPIDRTINENTDMSEREKYKILEYVPFNPVDKRTEATVMGPNGDKFVTSKGAPQVIRDMVCYGDAAMRERLNELILEKAKRGLRTLRVAVKRLSDGEDPKSQKWKLVGYIAIFDPPRPDSAETIARARELGIRVVMITGDQQAIAIETAKQLNMGTNIAGPEIWEEEKKSGTVHGQPFADYIETVDGFSGVFPEHKFGIVNAMMDAHKLVAMTGDGVNDAPALKRATVGIAVSGATQAARAAADIILFAPGLSTIITVLSLSRQIFKRVESYIIFRIFTSLLILGMWWGNIVILRYQFPSWILVLLSMINDFVLMSCSHDRVSTSRTPMIWSMIRVIVLSAWLGLLSTICILLYVVFSDPAHLVNWWPRWGLSRFKEDWITPVGEHPMSYQTNAGVWLLMTILIQTSFQSVRTRGYFFVYNKETNEYPALIIVVPQICAVIITLFLSIYWKINWRPGAGPRMVGLTWGQAWVTIFWGFLWFLVMDFTKVLFYRYVWDRIERSRLYKLLSTDIVSEETVDNKNVAKKMMAILMNFLRQRESQMNKLQEKAEDAFLNVATNFGEAVKRDEKRFKQEEAKKDAASSGEGKPHLKALELKPKADKHKRFHVAEKKSHGHLGEDVGHKGDEVIAGSSQRLSVAETAEAMEGSAADVDLEKGEGVSKNGVKSAGKDTK</sequence>
<feature type="transmembrane region" description="Helical" evidence="12">
    <location>
        <begin position="726"/>
        <end position="745"/>
    </location>
</feature>
<reference evidence="15 16" key="1">
    <citation type="journal article" date="2017" name="Int. J. Parasitol.">
        <title>The genome of the protozoan parasite Cystoisospora suis and a reverse vaccinology approach to identify vaccine candidates.</title>
        <authorList>
            <person name="Palmieri N."/>
            <person name="Shrestha A."/>
            <person name="Ruttkowski B."/>
            <person name="Beck T."/>
            <person name="Vogl C."/>
            <person name="Tomley F."/>
            <person name="Blake D.P."/>
            <person name="Joachim A."/>
        </authorList>
    </citation>
    <scope>NUCLEOTIDE SEQUENCE [LARGE SCALE GENOMIC DNA]</scope>
    <source>
        <strain evidence="15 16">Wien I</strain>
    </source>
</reference>
<comment type="similarity">
    <text evidence="2 12">Belongs to the cation transport ATPase (P-type) (TC 3.A.3) family. Type IIIA subfamily.</text>
</comment>
<keyword evidence="8 12" id="KW-0460">Magnesium</keyword>
<dbReference type="SUPFAM" id="SSF81653">
    <property type="entry name" value="Calcium ATPase, transduction domain A"/>
    <property type="match status" value="1"/>
</dbReference>
<feature type="compositionally biased region" description="Basic and acidic residues" evidence="13">
    <location>
        <begin position="34"/>
        <end position="46"/>
    </location>
</feature>
<dbReference type="InterPro" id="IPR001757">
    <property type="entry name" value="P_typ_ATPase"/>
</dbReference>
<dbReference type="GO" id="GO:0016887">
    <property type="term" value="F:ATP hydrolysis activity"/>
    <property type="evidence" value="ECO:0007669"/>
    <property type="project" value="InterPro"/>
</dbReference>
<dbReference type="Proteomes" id="UP000221165">
    <property type="component" value="Unassembled WGS sequence"/>
</dbReference>
<evidence type="ECO:0000256" key="4">
    <source>
        <dbReference type="ARBA" id="ARBA00022692"/>
    </source>
</evidence>
<dbReference type="EC" id="7.1.2.1" evidence="12"/>
<dbReference type="PRINTS" id="PR00120">
    <property type="entry name" value="HATPASE"/>
</dbReference>
<comment type="caution">
    <text evidence="15">The sequence shown here is derived from an EMBL/GenBank/DDBJ whole genome shotgun (WGS) entry which is preliminary data.</text>
</comment>
<evidence type="ECO:0000256" key="13">
    <source>
        <dbReference type="SAM" id="MobiDB-lite"/>
    </source>
</evidence>
<feature type="region of interest" description="Disordered" evidence="13">
    <location>
        <begin position="1024"/>
        <end position="1125"/>
    </location>
</feature>
<dbReference type="SFLD" id="SFLDS00003">
    <property type="entry name" value="Haloacid_Dehalogenase"/>
    <property type="match status" value="1"/>
</dbReference>
<dbReference type="GO" id="GO:0008553">
    <property type="term" value="F:P-type proton-exporting transporter activity"/>
    <property type="evidence" value="ECO:0007669"/>
    <property type="project" value="UniProtKB-UniRule"/>
</dbReference>
<dbReference type="InterPro" id="IPR036412">
    <property type="entry name" value="HAD-like_sf"/>
</dbReference>
<dbReference type="InterPro" id="IPR059000">
    <property type="entry name" value="ATPase_P-type_domA"/>
</dbReference>
<dbReference type="SUPFAM" id="SSF81665">
    <property type="entry name" value="Calcium ATPase, transmembrane domain M"/>
    <property type="match status" value="1"/>
</dbReference>
<dbReference type="InterPro" id="IPR008250">
    <property type="entry name" value="ATPase_P-typ_transduc_dom_A_sf"/>
</dbReference>
<evidence type="ECO:0000256" key="2">
    <source>
        <dbReference type="ARBA" id="ARBA00008804"/>
    </source>
</evidence>
<keyword evidence="3" id="KW-0597">Phosphoprotein</keyword>
<dbReference type="NCBIfam" id="TIGR01494">
    <property type="entry name" value="ATPase_P-type"/>
    <property type="match status" value="2"/>
</dbReference>
<dbReference type="OrthoDB" id="116380at2759"/>
<evidence type="ECO:0000256" key="8">
    <source>
        <dbReference type="ARBA" id="ARBA00022842"/>
    </source>
</evidence>
<dbReference type="FunFam" id="3.40.50.1000:FF:000211">
    <property type="entry name" value="Plasma membrane ATPase"/>
    <property type="match status" value="1"/>
</dbReference>
<dbReference type="GeneID" id="94424474"/>
<evidence type="ECO:0000256" key="5">
    <source>
        <dbReference type="ARBA" id="ARBA00022723"/>
    </source>
</evidence>
<keyword evidence="12" id="KW-0375">Hydrogen ion transport</keyword>
<evidence type="ECO:0000256" key="7">
    <source>
        <dbReference type="ARBA" id="ARBA00022840"/>
    </source>
</evidence>
<comment type="subcellular location">
    <subcellularLocation>
        <location evidence="12">Cell membrane</location>
        <topology evidence="12">Multi-pass membrane protein</topology>
    </subcellularLocation>
    <subcellularLocation>
        <location evidence="1">Membrane</location>
        <topology evidence="1">Multi-pass membrane protein</topology>
    </subcellularLocation>
</comment>
<dbReference type="Gene3D" id="1.20.1110.10">
    <property type="entry name" value="Calcium-transporting ATPase, transmembrane domain"/>
    <property type="match status" value="1"/>
</dbReference>
<dbReference type="InterPro" id="IPR018303">
    <property type="entry name" value="ATPase_P-typ_P_site"/>
</dbReference>
<dbReference type="Gene3D" id="3.40.1110.10">
    <property type="entry name" value="Calcium-transporting ATPase, cytoplasmic domain N"/>
    <property type="match status" value="1"/>
</dbReference>
<feature type="transmembrane region" description="Helical" evidence="12">
    <location>
        <begin position="168"/>
        <end position="187"/>
    </location>
</feature>
<dbReference type="RefSeq" id="XP_067926763.1">
    <property type="nucleotide sequence ID" value="XM_068061263.1"/>
</dbReference>
<dbReference type="PRINTS" id="PR00119">
    <property type="entry name" value="CATATPASE"/>
</dbReference>
<dbReference type="Pfam" id="PF00702">
    <property type="entry name" value="Hydrolase"/>
    <property type="match status" value="1"/>
</dbReference>
<dbReference type="SMART" id="SM00831">
    <property type="entry name" value="Cation_ATPase_N"/>
    <property type="match status" value="1"/>
</dbReference>
<dbReference type="SFLD" id="SFLDF00027">
    <property type="entry name" value="p-type_atpase"/>
    <property type="match status" value="1"/>
</dbReference>
<dbReference type="PANTHER" id="PTHR42861">
    <property type="entry name" value="CALCIUM-TRANSPORTING ATPASE"/>
    <property type="match status" value="1"/>
</dbReference>
<dbReference type="NCBIfam" id="TIGR01647">
    <property type="entry name" value="ATPase-IIIA_H"/>
    <property type="match status" value="1"/>
</dbReference>
<keyword evidence="12" id="KW-0813">Transport</keyword>
<feature type="transmembrane region" description="Helical" evidence="12">
    <location>
        <begin position="882"/>
        <end position="903"/>
    </location>
</feature>
<feature type="transmembrane region" description="Helical" evidence="12">
    <location>
        <begin position="751"/>
        <end position="768"/>
    </location>
</feature>
<feature type="region of interest" description="Disordered" evidence="13">
    <location>
        <begin position="1"/>
        <end position="87"/>
    </location>
</feature>
<keyword evidence="4 12" id="KW-0812">Transmembrane</keyword>
<evidence type="ECO:0000256" key="6">
    <source>
        <dbReference type="ARBA" id="ARBA00022741"/>
    </source>
</evidence>
<dbReference type="InterPro" id="IPR023214">
    <property type="entry name" value="HAD_sf"/>
</dbReference>
<keyword evidence="5" id="KW-0479">Metal-binding</keyword>
<keyword evidence="12" id="KW-0406">Ion transport</keyword>
<comment type="catalytic activity">
    <reaction evidence="12">
        <text>ATP + H2O + H(+)(in) = ADP + phosphate + 2 H(+)(out)</text>
        <dbReference type="Rhea" id="RHEA:20852"/>
        <dbReference type="ChEBI" id="CHEBI:15377"/>
        <dbReference type="ChEBI" id="CHEBI:15378"/>
        <dbReference type="ChEBI" id="CHEBI:30616"/>
        <dbReference type="ChEBI" id="CHEBI:43474"/>
        <dbReference type="ChEBI" id="CHEBI:456216"/>
        <dbReference type="EC" id="7.1.2.1"/>
    </reaction>
</comment>
<feature type="transmembrane region" description="Helical" evidence="12">
    <location>
        <begin position="321"/>
        <end position="340"/>
    </location>
</feature>
<evidence type="ECO:0000256" key="1">
    <source>
        <dbReference type="ARBA" id="ARBA00004141"/>
    </source>
</evidence>
<dbReference type="SUPFAM" id="SSF56784">
    <property type="entry name" value="HAD-like"/>
    <property type="match status" value="1"/>
</dbReference>
<dbReference type="CDD" id="cd02076">
    <property type="entry name" value="P-type_ATPase_H"/>
    <property type="match status" value="1"/>
</dbReference>
<evidence type="ECO:0000313" key="16">
    <source>
        <dbReference type="Proteomes" id="UP000221165"/>
    </source>
</evidence>
<dbReference type="GO" id="GO:0046872">
    <property type="term" value="F:metal ion binding"/>
    <property type="evidence" value="ECO:0007669"/>
    <property type="project" value="UniProtKB-KW"/>
</dbReference>
<keyword evidence="9 12" id="KW-1278">Translocase</keyword>
<feature type="transmembrane region" description="Helical" evidence="12">
    <location>
        <begin position="789"/>
        <end position="810"/>
    </location>
</feature>
<organism evidence="15 16">
    <name type="scientific">Cystoisospora suis</name>
    <dbReference type="NCBI Taxonomy" id="483139"/>
    <lineage>
        <taxon>Eukaryota</taxon>
        <taxon>Sar</taxon>
        <taxon>Alveolata</taxon>
        <taxon>Apicomplexa</taxon>
        <taxon>Conoidasida</taxon>
        <taxon>Coccidia</taxon>
        <taxon>Eucoccidiorida</taxon>
        <taxon>Eimeriorina</taxon>
        <taxon>Sarcocystidae</taxon>
        <taxon>Cystoisospora</taxon>
    </lineage>
</organism>
<dbReference type="SFLD" id="SFLDG00002">
    <property type="entry name" value="C1.7:_P-type_atpase_like"/>
    <property type="match status" value="1"/>
</dbReference>
<protein>
    <recommendedName>
        <fullName evidence="12">Plasma membrane ATPase</fullName>
        <ecNumber evidence="12">7.1.2.1</ecNumber>
    </recommendedName>
</protein>
<name>A0A2C6KM33_9APIC</name>
<dbReference type="VEuPathDB" id="ToxoDB:CSUI_001057"/>
<keyword evidence="11 12" id="KW-0472">Membrane</keyword>
<evidence type="ECO:0000259" key="14">
    <source>
        <dbReference type="SMART" id="SM00831"/>
    </source>
</evidence>